<evidence type="ECO:0000313" key="9">
    <source>
        <dbReference type="Proteomes" id="UP000038040"/>
    </source>
</evidence>
<dbReference type="GO" id="GO:0004521">
    <property type="term" value="F:RNA endonuclease activity"/>
    <property type="evidence" value="ECO:0007669"/>
    <property type="project" value="TreeGrafter"/>
</dbReference>
<dbReference type="GO" id="GO:0030490">
    <property type="term" value="P:maturation of SSU-rRNA"/>
    <property type="evidence" value="ECO:0007669"/>
    <property type="project" value="TreeGrafter"/>
</dbReference>
<evidence type="ECO:0000256" key="3">
    <source>
        <dbReference type="ARBA" id="ARBA00022771"/>
    </source>
</evidence>
<dbReference type="Pfam" id="PF17146">
    <property type="entry name" value="PIN_6"/>
    <property type="match status" value="1"/>
</dbReference>
<dbReference type="CDD" id="cd16454">
    <property type="entry name" value="RING-H2_PA-TM-RING"/>
    <property type="match status" value="1"/>
</dbReference>
<evidence type="ECO:0000256" key="6">
    <source>
        <dbReference type="PROSITE-ProRule" id="PRU00175"/>
    </source>
</evidence>
<dbReference type="InterPro" id="IPR036283">
    <property type="entry name" value="NOB1_Zf-like_sf"/>
</dbReference>
<dbReference type="InterPro" id="IPR033411">
    <property type="entry name" value="Ribonuclease_PIN"/>
</dbReference>
<dbReference type="PANTHER" id="PTHR12814:SF2">
    <property type="entry name" value="RNA-BINDING PROTEIN NOB1"/>
    <property type="match status" value="1"/>
</dbReference>
<accession>A0A0N4UFC2</accession>
<evidence type="ECO:0000313" key="10">
    <source>
        <dbReference type="Proteomes" id="UP000274756"/>
    </source>
</evidence>
<keyword evidence="4" id="KW-0378">Hydrolase</keyword>
<dbReference type="SUPFAM" id="SSF57850">
    <property type="entry name" value="RING/U-box"/>
    <property type="match status" value="1"/>
</dbReference>
<gene>
    <name evidence="8" type="ORF">DME_LOCUS1063</name>
</gene>
<evidence type="ECO:0000259" key="7">
    <source>
        <dbReference type="PROSITE" id="PS50089"/>
    </source>
</evidence>
<name>A0A0N4UFC2_DRAME</name>
<keyword evidence="1" id="KW-0540">Nuclease</keyword>
<evidence type="ECO:0000256" key="4">
    <source>
        <dbReference type="ARBA" id="ARBA00022801"/>
    </source>
</evidence>
<reference evidence="11" key="1">
    <citation type="submission" date="2017-02" db="UniProtKB">
        <authorList>
            <consortium name="WormBaseParasite"/>
        </authorList>
    </citation>
    <scope>IDENTIFICATION</scope>
</reference>
<dbReference type="SUPFAM" id="SSF144206">
    <property type="entry name" value="NOB1 zinc finger-like"/>
    <property type="match status" value="1"/>
</dbReference>
<keyword evidence="2" id="KW-0479">Metal-binding</keyword>
<dbReference type="Gene3D" id="6.20.210.10">
    <property type="entry name" value="Nin one binding (NOB1), Zn-ribbon-like"/>
    <property type="match status" value="1"/>
</dbReference>
<dbReference type="CDD" id="cd09876">
    <property type="entry name" value="PIN_Nob1-like"/>
    <property type="match status" value="1"/>
</dbReference>
<dbReference type="Pfam" id="PF08772">
    <property type="entry name" value="Zn_ribbon_NOB1"/>
    <property type="match status" value="1"/>
</dbReference>
<keyword evidence="5" id="KW-0862">Zinc</keyword>
<evidence type="ECO:0000256" key="2">
    <source>
        <dbReference type="ARBA" id="ARBA00022723"/>
    </source>
</evidence>
<dbReference type="WBParaSite" id="DME_0000612401-mRNA-1">
    <property type="protein sequence ID" value="DME_0000612401-mRNA-1"/>
    <property type="gene ID" value="DME_0000612401"/>
</dbReference>
<dbReference type="GO" id="GO:0008270">
    <property type="term" value="F:zinc ion binding"/>
    <property type="evidence" value="ECO:0007669"/>
    <property type="project" value="UniProtKB-KW"/>
</dbReference>
<dbReference type="AlphaFoldDB" id="A0A0N4UFC2"/>
<dbReference type="InterPro" id="IPR001841">
    <property type="entry name" value="Znf_RING"/>
</dbReference>
<dbReference type="InterPro" id="IPR039907">
    <property type="entry name" value="NOB1"/>
</dbReference>
<keyword evidence="3 6" id="KW-0863">Zinc-finger</keyword>
<dbReference type="Proteomes" id="UP000274756">
    <property type="component" value="Unassembled WGS sequence"/>
</dbReference>
<dbReference type="STRING" id="318479.A0A0N4UFC2"/>
<dbReference type="PROSITE" id="PS50089">
    <property type="entry name" value="ZF_RING_2"/>
    <property type="match status" value="1"/>
</dbReference>
<sequence length="636" mass="71365">MDLGAVIYTTSGVVTELRCEKSRTFLESLPFEITIREPTNESLSIMKKFSLKTGDYASLSSNDLTVLALLHDLHIELYGADHLNYECRLSNKGTKQSSEKKGVDKNRCAVNMNEDKGKSSITDNGDAVLLINKLDELNLVKSGKIDSPYEISQLNSASSSNEDDDNNWITENNFNEKLHQFGAILLSANDLKVACLTTDFAMQNVILHLGLNLISCDGLRIKCLKSFVLRCRACFGITSLMDKRFCPRCGNNLLHRVPVTVNENGSVTYHINWQKVFSKRGLKFSLPAPKGGKHAVMPVLFEDQPVPQNRMAKFNRNENDSSPFKLNDVTSRFFKSVDENLSITGYSLLYWVSALCNGKKTPMYPVGVGNEEIKNDNICCKYKRLMMPMSNYYCHSCERDVSLRDGDFICDQCGGEFIEELPESENSPASLPMMANPFSFVSFISGLLAKYQMFENMISGAGTSRTQPPSSIRMVHAHGVPYDENIVRMFLNQLLSNLSARGAHIQVQFTQDPSFLPTGILHGSMADYVWGEGGLDQIVTQILNQYEGRNNPVDPKLIGNLPMTTVQQKHVDSGTQCSTCMEYFVKDEPVAILDCQHLFHRECILPWFERHDTCPICRKAVDPAKWPISNPLDELD</sequence>
<dbReference type="InterPro" id="IPR013083">
    <property type="entry name" value="Znf_RING/FYVE/PHD"/>
</dbReference>
<evidence type="ECO:0000256" key="1">
    <source>
        <dbReference type="ARBA" id="ARBA00022722"/>
    </source>
</evidence>
<evidence type="ECO:0000313" key="11">
    <source>
        <dbReference type="WBParaSite" id="DME_0000612401-mRNA-1"/>
    </source>
</evidence>
<organism evidence="9 11">
    <name type="scientific">Dracunculus medinensis</name>
    <name type="common">Guinea worm</name>
    <dbReference type="NCBI Taxonomy" id="318479"/>
    <lineage>
        <taxon>Eukaryota</taxon>
        <taxon>Metazoa</taxon>
        <taxon>Ecdysozoa</taxon>
        <taxon>Nematoda</taxon>
        <taxon>Chromadorea</taxon>
        <taxon>Rhabditida</taxon>
        <taxon>Spirurina</taxon>
        <taxon>Dracunculoidea</taxon>
        <taxon>Dracunculidae</taxon>
        <taxon>Dracunculus</taxon>
    </lineage>
</organism>
<dbReference type="PANTHER" id="PTHR12814">
    <property type="entry name" value="RNA-BINDING PROTEIN NOB1"/>
    <property type="match status" value="1"/>
</dbReference>
<feature type="domain" description="RING-type" evidence="7">
    <location>
        <begin position="577"/>
        <end position="618"/>
    </location>
</feature>
<dbReference type="Gene3D" id="3.30.40.10">
    <property type="entry name" value="Zinc/RING finger domain, C3HC4 (zinc finger)"/>
    <property type="match status" value="1"/>
</dbReference>
<proteinExistence type="predicted"/>
<evidence type="ECO:0000256" key="5">
    <source>
        <dbReference type="ARBA" id="ARBA00022833"/>
    </source>
</evidence>
<dbReference type="GO" id="GO:0030688">
    <property type="term" value="C:preribosome, small subunit precursor"/>
    <property type="evidence" value="ECO:0007669"/>
    <property type="project" value="TreeGrafter"/>
</dbReference>
<dbReference type="EMBL" id="UYYG01000012">
    <property type="protein sequence ID" value="VDN51090.1"/>
    <property type="molecule type" value="Genomic_DNA"/>
</dbReference>
<dbReference type="Pfam" id="PF13639">
    <property type="entry name" value="zf-RING_2"/>
    <property type="match status" value="1"/>
</dbReference>
<dbReference type="SMART" id="SM00184">
    <property type="entry name" value="RING"/>
    <property type="match status" value="1"/>
</dbReference>
<keyword evidence="10" id="KW-1185">Reference proteome</keyword>
<dbReference type="Proteomes" id="UP000038040">
    <property type="component" value="Unplaced"/>
</dbReference>
<dbReference type="InterPro" id="IPR014881">
    <property type="entry name" value="NOB1_Zn-bd"/>
</dbReference>
<protein>
    <submittedName>
        <fullName evidence="11">RING-type domain-containing protein</fullName>
    </submittedName>
</protein>
<dbReference type="Gene3D" id="3.40.50.1010">
    <property type="entry name" value="5'-nuclease"/>
    <property type="match status" value="1"/>
</dbReference>
<reference evidence="8 10" key="2">
    <citation type="submission" date="2018-11" db="EMBL/GenBank/DDBJ databases">
        <authorList>
            <consortium name="Pathogen Informatics"/>
        </authorList>
    </citation>
    <scope>NUCLEOTIDE SEQUENCE [LARGE SCALE GENOMIC DNA]</scope>
</reference>
<dbReference type="OrthoDB" id="8062037at2759"/>
<evidence type="ECO:0000313" key="8">
    <source>
        <dbReference type="EMBL" id="VDN51090.1"/>
    </source>
</evidence>
<dbReference type="GO" id="GO:0016787">
    <property type="term" value="F:hydrolase activity"/>
    <property type="evidence" value="ECO:0007669"/>
    <property type="project" value="UniProtKB-KW"/>
</dbReference>